<dbReference type="SUPFAM" id="SSF46955">
    <property type="entry name" value="Putative DNA-binding domain"/>
    <property type="match status" value="1"/>
</dbReference>
<dbReference type="EMBL" id="QHJG01000058">
    <property type="protein sequence ID" value="PWY53896.1"/>
    <property type="molecule type" value="Genomic_DNA"/>
</dbReference>
<evidence type="ECO:0000259" key="1">
    <source>
        <dbReference type="Pfam" id="PF12728"/>
    </source>
</evidence>
<gene>
    <name evidence="2" type="ORF">DGG96_19965</name>
    <name evidence="3" type="ORF">ELY20_06300</name>
</gene>
<dbReference type="GO" id="GO:0003677">
    <property type="term" value="F:DNA binding"/>
    <property type="evidence" value="ECO:0007669"/>
    <property type="project" value="UniProtKB-KW"/>
</dbReference>
<dbReference type="AlphaFoldDB" id="A0A317TZM8"/>
<feature type="domain" description="Helix-turn-helix" evidence="1">
    <location>
        <begin position="17"/>
        <end position="65"/>
    </location>
</feature>
<protein>
    <submittedName>
        <fullName evidence="2">DNA-binding protein</fullName>
    </submittedName>
</protein>
<accession>A0A317TZM8</accession>
<evidence type="ECO:0000313" key="3">
    <source>
        <dbReference type="EMBL" id="RUR24166.1"/>
    </source>
</evidence>
<dbReference type="Pfam" id="PF12728">
    <property type="entry name" value="HTH_17"/>
    <property type="match status" value="1"/>
</dbReference>
<keyword evidence="2" id="KW-0238">DNA-binding</keyword>
<evidence type="ECO:0000313" key="5">
    <source>
        <dbReference type="Proteomes" id="UP000287374"/>
    </source>
</evidence>
<proteinExistence type="predicted"/>
<dbReference type="RefSeq" id="WP_110144225.1">
    <property type="nucleotide sequence ID" value="NZ_QHJG01000058.1"/>
</dbReference>
<reference evidence="2 4" key="1">
    <citation type="submission" date="2018-05" db="EMBL/GenBank/DDBJ databases">
        <title>Legionella qingyii sp.nov., whole genome shotgun sequence.</title>
        <authorList>
            <person name="Wu H."/>
            <person name="Zhu Q."/>
            <person name="Hu C."/>
        </authorList>
    </citation>
    <scope>NUCLEOTIDE SEQUENCE [LARGE SCALE GENOMIC DNA]</scope>
    <source>
        <strain evidence="2 4">HEB18</strain>
    </source>
</reference>
<dbReference type="InterPro" id="IPR010093">
    <property type="entry name" value="SinI_DNA-bd"/>
</dbReference>
<comment type="caution">
    <text evidence="2">The sequence shown here is derived from an EMBL/GenBank/DDBJ whole genome shotgun (WGS) entry which is preliminary data.</text>
</comment>
<organism evidence="2 4">
    <name type="scientific">Legionella qingyii</name>
    <dbReference type="NCBI Taxonomy" id="2184757"/>
    <lineage>
        <taxon>Bacteria</taxon>
        <taxon>Pseudomonadati</taxon>
        <taxon>Pseudomonadota</taxon>
        <taxon>Gammaproteobacteria</taxon>
        <taxon>Legionellales</taxon>
        <taxon>Legionellaceae</taxon>
        <taxon>Legionella</taxon>
    </lineage>
</organism>
<dbReference type="OrthoDB" id="9800023at2"/>
<dbReference type="NCBIfam" id="TIGR01764">
    <property type="entry name" value="excise"/>
    <property type="match status" value="1"/>
</dbReference>
<name>A0A317TZM8_9GAMM</name>
<evidence type="ECO:0000313" key="4">
    <source>
        <dbReference type="Proteomes" id="UP000247152"/>
    </source>
</evidence>
<dbReference type="InterPro" id="IPR041657">
    <property type="entry name" value="HTH_17"/>
</dbReference>
<sequence>MNQNNLLYKNINSNNTLNIIEAALFLGAHKETVRRMAVSGDIPGVKIGRGWVFLEEDLVVYIRSKYATSVTSQGAVHRSNNKWRFTKETQLGGLVSPIKEKEYKEALGLPIK</sequence>
<dbReference type="Proteomes" id="UP000247152">
    <property type="component" value="Unassembled WGS sequence"/>
</dbReference>
<dbReference type="Proteomes" id="UP000287374">
    <property type="component" value="Unassembled WGS sequence"/>
</dbReference>
<reference evidence="3 5" key="2">
    <citation type="submission" date="2018-12" db="EMBL/GenBank/DDBJ databases">
        <title>Legionella sp,whole genome shotgun sequence.</title>
        <authorList>
            <person name="Wu H."/>
        </authorList>
    </citation>
    <scope>NUCLEOTIDE SEQUENCE [LARGE SCALE GENOMIC DNA]</scope>
    <source>
        <strain evidence="5">km489</strain>
        <strain evidence="3">Km489</strain>
    </source>
</reference>
<evidence type="ECO:0000313" key="2">
    <source>
        <dbReference type="EMBL" id="PWY53896.1"/>
    </source>
</evidence>
<dbReference type="EMBL" id="RZGX01000006">
    <property type="protein sequence ID" value="RUR24166.1"/>
    <property type="molecule type" value="Genomic_DNA"/>
</dbReference>
<keyword evidence="5" id="KW-1185">Reference proteome</keyword>
<dbReference type="InterPro" id="IPR009061">
    <property type="entry name" value="DNA-bd_dom_put_sf"/>
</dbReference>